<name>A0A225VW74_9STRA</name>
<organism evidence="2 3">
    <name type="scientific">Phytophthora megakarya</name>
    <dbReference type="NCBI Taxonomy" id="4795"/>
    <lineage>
        <taxon>Eukaryota</taxon>
        <taxon>Sar</taxon>
        <taxon>Stramenopiles</taxon>
        <taxon>Oomycota</taxon>
        <taxon>Peronosporomycetes</taxon>
        <taxon>Peronosporales</taxon>
        <taxon>Peronosporaceae</taxon>
        <taxon>Phytophthora</taxon>
    </lineage>
</organism>
<keyword evidence="2" id="KW-0547">Nucleotide-binding</keyword>
<evidence type="ECO:0000313" key="2">
    <source>
        <dbReference type="EMBL" id="OWZ09158.1"/>
    </source>
</evidence>
<keyword evidence="3" id="KW-1185">Reference proteome</keyword>
<sequence length="554" mass="63469">MWRLENSYLDPWLLLAPQHPPEQFLQLFDNFSFKKAIRVYNNVFTITSIGASKTITLNVDDRVKRDGVYIFRVQGIGCHRMGSLLTSSNRRNTFAQVHINDPDMTARVESRMIMTDGLDVRILETIDHVMVTHNDDIMVQQAGDRYQEALVEYSRRVDAVESSENNPALRLNDFLPKNIDLRLRLHVTRHSIAGTHNTPTASEIAAISSSSYDPLQHPLPSPYGERGWTYDLPYVDNHVSNIGEPKAMSFREYEAYLLYDRITSDSLILRAGRLTQQYCVDQWAKLEPARLRCIEINQLQYRLETLQGLADALHNESVEVYRVAAHEEVRQRRASTRQSSCSGDQSSQIETAEIGRKIIIPLHSPVDLGTCTIDSWTLWLSLERLGLQVCLSPWHVTPIYPQIKENLWRGQKAYDQPDIVARDFMQNLKELNKDERVLGIQAARVHVVEYQKCGLPHAHILLILRPEDKPVNAEDVDNLVWAKLPDKDKYPELYETVISRMMHGLCGEQNPRSPCMKNGRCSKKFPKPFSKETTMSEMPLKDVHIALAGSSVQR</sequence>
<dbReference type="OrthoDB" id="108332at2759"/>
<keyword evidence="2" id="KW-0067">ATP-binding</keyword>
<dbReference type="Proteomes" id="UP000198211">
    <property type="component" value="Unassembled WGS sequence"/>
</dbReference>
<feature type="domain" description="Helitron helicase-like" evidence="1">
    <location>
        <begin position="253"/>
        <end position="462"/>
    </location>
</feature>
<evidence type="ECO:0000259" key="1">
    <source>
        <dbReference type="Pfam" id="PF14214"/>
    </source>
</evidence>
<dbReference type="PANTHER" id="PTHR45786">
    <property type="entry name" value="DNA BINDING PROTEIN-LIKE"/>
    <property type="match status" value="1"/>
</dbReference>
<keyword evidence="2" id="KW-0347">Helicase</keyword>
<dbReference type="GO" id="GO:0004386">
    <property type="term" value="F:helicase activity"/>
    <property type="evidence" value="ECO:0007669"/>
    <property type="project" value="UniProtKB-KW"/>
</dbReference>
<dbReference type="AlphaFoldDB" id="A0A225VW74"/>
<dbReference type="EMBL" id="NBNE01002891">
    <property type="protein sequence ID" value="OWZ09158.1"/>
    <property type="molecule type" value="Genomic_DNA"/>
</dbReference>
<reference evidence="3" key="1">
    <citation type="submission" date="2017-03" db="EMBL/GenBank/DDBJ databases">
        <title>Phytopthora megakarya and P. palmivora, two closely related causual agents of cacao black pod achieved similar genome size and gene model numbers by different mechanisms.</title>
        <authorList>
            <person name="Ali S."/>
            <person name="Shao J."/>
            <person name="Larry D.J."/>
            <person name="Kronmiller B."/>
            <person name="Shen D."/>
            <person name="Strem M.D."/>
            <person name="Melnick R.L."/>
            <person name="Guiltinan M.J."/>
            <person name="Tyler B.M."/>
            <person name="Meinhardt L.W."/>
            <person name="Bailey B.A."/>
        </authorList>
    </citation>
    <scope>NUCLEOTIDE SEQUENCE [LARGE SCALE GENOMIC DNA]</scope>
    <source>
        <strain evidence="3">zdho120</strain>
    </source>
</reference>
<proteinExistence type="predicted"/>
<accession>A0A225VW74</accession>
<evidence type="ECO:0000313" key="3">
    <source>
        <dbReference type="Proteomes" id="UP000198211"/>
    </source>
</evidence>
<dbReference type="PANTHER" id="PTHR45786:SF74">
    <property type="entry name" value="ATP-DEPENDENT DNA HELICASE"/>
    <property type="match status" value="1"/>
</dbReference>
<keyword evidence="2" id="KW-0378">Hydrolase</keyword>
<gene>
    <name evidence="2" type="ORF">PHMEG_00018184</name>
</gene>
<protein>
    <submittedName>
        <fullName evidence="2">Helitron helicase</fullName>
    </submittedName>
</protein>
<dbReference type="InterPro" id="IPR025476">
    <property type="entry name" value="Helitron_helicase-like"/>
</dbReference>
<comment type="caution">
    <text evidence="2">The sequence shown here is derived from an EMBL/GenBank/DDBJ whole genome shotgun (WGS) entry which is preliminary data.</text>
</comment>
<dbReference type="STRING" id="4795.A0A225VW74"/>
<dbReference type="Pfam" id="PF14214">
    <property type="entry name" value="Helitron_like_N"/>
    <property type="match status" value="1"/>
</dbReference>